<dbReference type="PRINTS" id="PR01100">
    <property type="entry name" value="SHIKIMTKNASE"/>
</dbReference>
<dbReference type="EC" id="2.7.1.71" evidence="3 11"/>
<evidence type="ECO:0000256" key="8">
    <source>
        <dbReference type="ARBA" id="ARBA00022840"/>
    </source>
</evidence>
<dbReference type="Proteomes" id="UP000036756">
    <property type="component" value="Unassembled WGS sequence"/>
</dbReference>
<evidence type="ECO:0000256" key="7">
    <source>
        <dbReference type="ARBA" id="ARBA00022777"/>
    </source>
</evidence>
<feature type="binding site" evidence="11">
    <location>
        <position position="15"/>
    </location>
    <ligand>
        <name>Mg(2+)</name>
        <dbReference type="ChEBI" id="CHEBI:18420"/>
    </ligand>
</feature>
<comment type="catalytic activity">
    <reaction evidence="10 11">
        <text>shikimate + ATP = 3-phosphoshikimate + ADP + H(+)</text>
        <dbReference type="Rhea" id="RHEA:13121"/>
        <dbReference type="ChEBI" id="CHEBI:15378"/>
        <dbReference type="ChEBI" id="CHEBI:30616"/>
        <dbReference type="ChEBI" id="CHEBI:36208"/>
        <dbReference type="ChEBI" id="CHEBI:145989"/>
        <dbReference type="ChEBI" id="CHEBI:456216"/>
        <dbReference type="EC" id="2.7.1.71"/>
    </reaction>
</comment>
<dbReference type="PATRIC" id="fig|1121307.3.peg.951"/>
<comment type="caution">
    <text evidence="12">The sequence shown here is derived from an EMBL/GenBank/DDBJ whole genome shotgun (WGS) entry which is preliminary data.</text>
</comment>
<dbReference type="GO" id="GO:0004765">
    <property type="term" value="F:shikimate kinase activity"/>
    <property type="evidence" value="ECO:0007669"/>
    <property type="project" value="UniProtKB-UniRule"/>
</dbReference>
<comment type="subcellular location">
    <subcellularLocation>
        <location evidence="11">Cytoplasm</location>
    </subcellularLocation>
</comment>
<dbReference type="GO" id="GO:0008652">
    <property type="term" value="P:amino acid biosynthetic process"/>
    <property type="evidence" value="ECO:0007669"/>
    <property type="project" value="UniProtKB-KW"/>
</dbReference>
<dbReference type="PANTHER" id="PTHR21087">
    <property type="entry name" value="SHIKIMATE KINASE"/>
    <property type="match status" value="1"/>
</dbReference>
<reference evidence="12 13" key="1">
    <citation type="submission" date="2015-06" db="EMBL/GenBank/DDBJ databases">
        <title>Draft genome sequence of the purine-degrading Clostridium cylindrosporum HC-1 (DSM 605).</title>
        <authorList>
            <person name="Poehlein A."/>
            <person name="Schiel-Bengelsdorf B."/>
            <person name="Bengelsdorf F."/>
            <person name="Daniel R."/>
            <person name="Duerre P."/>
        </authorList>
    </citation>
    <scope>NUCLEOTIDE SEQUENCE [LARGE SCALE GENOMIC DNA]</scope>
    <source>
        <strain evidence="12 13">DSM 605</strain>
    </source>
</reference>
<evidence type="ECO:0000256" key="1">
    <source>
        <dbReference type="ARBA" id="ARBA00004842"/>
    </source>
</evidence>
<dbReference type="UniPathway" id="UPA00053">
    <property type="reaction ID" value="UER00088"/>
</dbReference>
<evidence type="ECO:0000256" key="2">
    <source>
        <dbReference type="ARBA" id="ARBA00006997"/>
    </source>
</evidence>
<dbReference type="EMBL" id="LFVU01000027">
    <property type="protein sequence ID" value="KMT21334.1"/>
    <property type="molecule type" value="Genomic_DNA"/>
</dbReference>
<dbReference type="SUPFAM" id="SSF52540">
    <property type="entry name" value="P-loop containing nucleoside triphosphate hydrolases"/>
    <property type="match status" value="1"/>
</dbReference>
<dbReference type="InterPro" id="IPR027417">
    <property type="entry name" value="P-loop_NTPase"/>
</dbReference>
<comment type="subunit">
    <text evidence="11">Monomer.</text>
</comment>
<evidence type="ECO:0000313" key="13">
    <source>
        <dbReference type="Proteomes" id="UP000036756"/>
    </source>
</evidence>
<dbReference type="Gene3D" id="3.40.50.300">
    <property type="entry name" value="P-loop containing nucleotide triphosphate hydrolases"/>
    <property type="match status" value="1"/>
</dbReference>
<name>A0A0J8DAI4_CLOCY</name>
<feature type="binding site" evidence="11">
    <location>
        <position position="56"/>
    </location>
    <ligand>
        <name>substrate</name>
    </ligand>
</feature>
<dbReference type="GO" id="GO:0009423">
    <property type="term" value="P:chorismate biosynthetic process"/>
    <property type="evidence" value="ECO:0007669"/>
    <property type="project" value="UniProtKB-UniRule"/>
</dbReference>
<dbReference type="Pfam" id="PF01202">
    <property type="entry name" value="SKI"/>
    <property type="match status" value="1"/>
</dbReference>
<evidence type="ECO:0000256" key="10">
    <source>
        <dbReference type="ARBA" id="ARBA00048567"/>
    </source>
</evidence>
<dbReference type="CDD" id="cd00464">
    <property type="entry name" value="SK"/>
    <property type="match status" value="1"/>
</dbReference>
<protein>
    <recommendedName>
        <fullName evidence="3 11">Shikimate kinase</fullName>
        <shortName evidence="11">SK</shortName>
        <ecNumber evidence="3 11">2.7.1.71</ecNumber>
    </recommendedName>
</protein>
<dbReference type="AlphaFoldDB" id="A0A0J8DAI4"/>
<keyword evidence="13" id="KW-1185">Reference proteome</keyword>
<dbReference type="PANTHER" id="PTHR21087:SF16">
    <property type="entry name" value="SHIKIMATE KINASE 1, CHLOROPLASTIC"/>
    <property type="match status" value="1"/>
</dbReference>
<dbReference type="STRING" id="1121307.CLCY_2c00940"/>
<keyword evidence="6 11" id="KW-0547">Nucleotide-binding</keyword>
<keyword evidence="11" id="KW-0479">Metal-binding</keyword>
<dbReference type="InterPro" id="IPR023000">
    <property type="entry name" value="Shikimate_kinase_CS"/>
</dbReference>
<dbReference type="HAMAP" id="MF_00109">
    <property type="entry name" value="Shikimate_kinase"/>
    <property type="match status" value="1"/>
</dbReference>
<comment type="similarity">
    <text evidence="2 11">Belongs to the shikimate kinase family.</text>
</comment>
<keyword evidence="9 11" id="KW-0057">Aromatic amino acid biosynthesis</keyword>
<evidence type="ECO:0000256" key="6">
    <source>
        <dbReference type="ARBA" id="ARBA00022741"/>
    </source>
</evidence>
<comment type="pathway">
    <text evidence="1 11">Metabolic intermediate biosynthesis; chorismate biosynthesis; chorismate from D-erythrose 4-phosphate and phosphoenolpyruvate: step 5/7.</text>
</comment>
<keyword evidence="8 11" id="KW-0067">ATP-binding</keyword>
<keyword evidence="11" id="KW-0460">Magnesium</keyword>
<keyword evidence="7 11" id="KW-0418">Kinase</keyword>
<evidence type="ECO:0000256" key="3">
    <source>
        <dbReference type="ARBA" id="ARBA00012154"/>
    </source>
</evidence>
<dbReference type="GO" id="GO:0005524">
    <property type="term" value="F:ATP binding"/>
    <property type="evidence" value="ECO:0007669"/>
    <property type="project" value="UniProtKB-UniRule"/>
</dbReference>
<feature type="binding site" evidence="11">
    <location>
        <position position="116"/>
    </location>
    <ligand>
        <name>ATP</name>
        <dbReference type="ChEBI" id="CHEBI:30616"/>
    </ligand>
</feature>
<dbReference type="InterPro" id="IPR000623">
    <property type="entry name" value="Shikimate_kinase/TSH1"/>
</dbReference>
<organism evidence="12 13">
    <name type="scientific">Clostridium cylindrosporum DSM 605</name>
    <dbReference type="NCBI Taxonomy" id="1121307"/>
    <lineage>
        <taxon>Bacteria</taxon>
        <taxon>Bacillati</taxon>
        <taxon>Bacillota</taxon>
        <taxon>Clostridia</taxon>
        <taxon>Eubacteriales</taxon>
        <taxon>Clostridiaceae</taxon>
        <taxon>Clostridium</taxon>
    </lineage>
</organism>
<feature type="binding site" evidence="11">
    <location>
        <position position="133"/>
    </location>
    <ligand>
        <name>substrate</name>
    </ligand>
</feature>
<feature type="binding site" evidence="11">
    <location>
        <position position="79"/>
    </location>
    <ligand>
        <name>substrate</name>
    </ligand>
</feature>
<keyword evidence="4 11" id="KW-0028">Amino-acid biosynthesis</keyword>
<proteinExistence type="inferred from homology"/>
<accession>A0A0J8DAI4</accession>
<evidence type="ECO:0000313" key="12">
    <source>
        <dbReference type="EMBL" id="KMT21334.1"/>
    </source>
</evidence>
<comment type="caution">
    <text evidence="11">Lacks conserved residue(s) required for the propagation of feature annotation.</text>
</comment>
<dbReference type="GO" id="GO:0005829">
    <property type="term" value="C:cytosol"/>
    <property type="evidence" value="ECO:0007669"/>
    <property type="project" value="TreeGrafter"/>
</dbReference>
<keyword evidence="5 11" id="KW-0808">Transferase</keyword>
<dbReference type="GO" id="GO:0009073">
    <property type="term" value="P:aromatic amino acid family biosynthetic process"/>
    <property type="evidence" value="ECO:0007669"/>
    <property type="project" value="UniProtKB-KW"/>
</dbReference>
<dbReference type="InterPro" id="IPR031322">
    <property type="entry name" value="Shikimate/glucono_kinase"/>
</dbReference>
<evidence type="ECO:0000256" key="11">
    <source>
        <dbReference type="HAMAP-Rule" id="MF_00109"/>
    </source>
</evidence>
<evidence type="ECO:0000256" key="5">
    <source>
        <dbReference type="ARBA" id="ARBA00022679"/>
    </source>
</evidence>
<comment type="cofactor">
    <cofactor evidence="11">
        <name>Mg(2+)</name>
        <dbReference type="ChEBI" id="CHEBI:18420"/>
    </cofactor>
    <text evidence="11">Binds 1 Mg(2+) ion per subunit.</text>
</comment>
<dbReference type="GO" id="GO:0000287">
    <property type="term" value="F:magnesium ion binding"/>
    <property type="evidence" value="ECO:0007669"/>
    <property type="project" value="UniProtKB-UniRule"/>
</dbReference>
<gene>
    <name evidence="11 12" type="primary">aroK</name>
    <name evidence="12" type="ORF">CLCY_2c00940</name>
</gene>
<feature type="binding site" evidence="11">
    <location>
        <begin position="11"/>
        <end position="16"/>
    </location>
    <ligand>
        <name>ATP</name>
        <dbReference type="ChEBI" id="CHEBI:30616"/>
    </ligand>
</feature>
<sequence>MDKVALIGMPGCGKSTIGKLLESKLSISLIDLDDYITKMEGKSIDELFSKGEDNFRNSESRALREVASLNGSIIVSTGGGIVKNTKNVSVLRENFLVVFIDRPVDNIYEDIDTDSRPLLKNNKDALINLYNERYELYKGACHIHIKNLSHIDKVVDDIIDEIKSYRP</sequence>
<evidence type="ECO:0000256" key="4">
    <source>
        <dbReference type="ARBA" id="ARBA00022605"/>
    </source>
</evidence>
<evidence type="ECO:0000256" key="9">
    <source>
        <dbReference type="ARBA" id="ARBA00023141"/>
    </source>
</evidence>
<comment type="function">
    <text evidence="11">Catalyzes the specific phosphorylation of the 3-hydroxyl group of shikimic acid using ATP as a cosubstrate.</text>
</comment>
<keyword evidence="11" id="KW-0963">Cytoplasm</keyword>
<dbReference type="PROSITE" id="PS01128">
    <property type="entry name" value="SHIKIMATE_KINASE"/>
    <property type="match status" value="1"/>
</dbReference>
<dbReference type="RefSeq" id="WP_242844963.1">
    <property type="nucleotide sequence ID" value="NZ_LFVU01000027.1"/>
</dbReference>
<feature type="binding site" evidence="11">
    <location>
        <position position="33"/>
    </location>
    <ligand>
        <name>substrate</name>
    </ligand>
</feature>